<evidence type="ECO:0000313" key="1">
    <source>
        <dbReference type="EMBL" id="CAL5219848.1"/>
    </source>
</evidence>
<dbReference type="Proteomes" id="UP001497392">
    <property type="component" value="Unassembled WGS sequence"/>
</dbReference>
<dbReference type="PANTHER" id="PTHR12277:SF81">
    <property type="entry name" value="PROTEIN ABHD13"/>
    <property type="match status" value="1"/>
</dbReference>
<protein>
    <submittedName>
        <fullName evidence="1">G1764 protein</fullName>
    </submittedName>
</protein>
<dbReference type="SUPFAM" id="SSF53474">
    <property type="entry name" value="alpha/beta-Hydrolases"/>
    <property type="match status" value="1"/>
</dbReference>
<dbReference type="Gene3D" id="3.40.50.1820">
    <property type="entry name" value="alpha/beta hydrolase"/>
    <property type="match status" value="1"/>
</dbReference>
<proteinExistence type="predicted"/>
<organism evidence="1 2">
    <name type="scientific">Coccomyxa viridis</name>
    <dbReference type="NCBI Taxonomy" id="1274662"/>
    <lineage>
        <taxon>Eukaryota</taxon>
        <taxon>Viridiplantae</taxon>
        <taxon>Chlorophyta</taxon>
        <taxon>core chlorophytes</taxon>
        <taxon>Trebouxiophyceae</taxon>
        <taxon>Trebouxiophyceae incertae sedis</taxon>
        <taxon>Coccomyxaceae</taxon>
        <taxon>Coccomyxa</taxon>
    </lineage>
</organism>
<gene>
    <name evidence="1" type="primary">g1764</name>
    <name evidence="1" type="ORF">VP750_LOCUS1507</name>
</gene>
<comment type="caution">
    <text evidence="1">The sequence shown here is derived from an EMBL/GenBank/DDBJ whole genome shotgun (WGS) entry which is preliminary data.</text>
</comment>
<name>A0ABP1FIR4_9CHLO</name>
<evidence type="ECO:0000313" key="2">
    <source>
        <dbReference type="Proteomes" id="UP001497392"/>
    </source>
</evidence>
<dbReference type="PANTHER" id="PTHR12277">
    <property type="entry name" value="ALPHA/BETA HYDROLASE DOMAIN-CONTAINING PROTEIN"/>
    <property type="match status" value="1"/>
</dbReference>
<dbReference type="InterPro" id="IPR029058">
    <property type="entry name" value="AB_hydrolase_fold"/>
</dbReference>
<keyword evidence="2" id="KW-1185">Reference proteome</keyword>
<accession>A0ABP1FIR4</accession>
<dbReference type="EMBL" id="CAXHTA020000002">
    <property type="protein sequence ID" value="CAL5219848.1"/>
    <property type="molecule type" value="Genomic_DNA"/>
</dbReference>
<sequence>MQSLVSRIASKLAFFPPNPPSYLVKKHADNSGEEYIAPRSSAVRKVPDAAVIHLTTSRGCKIVAAWLPYNAKCRATMLFSHGNAVDLGLMLPFYREVARELKVNLLGYDYSGYGGSDGEPSVLNSLADIDACYQWLTSVKGKQPKDIVLYGDASAMSPAQTPGQSVGSGPTCYLGAKVPGLAGVILHSALATGMRVMNPTWTRWPSWLDVFPNIKLVSKINAPTLIMHGVRDDVVDISAGRALHAAALNPVEPLWAQNCDHQNVESDPQYVTRLKDFIRQVFK</sequence>
<reference evidence="1 2" key="1">
    <citation type="submission" date="2024-06" db="EMBL/GenBank/DDBJ databases">
        <authorList>
            <person name="Kraege A."/>
            <person name="Thomma B."/>
        </authorList>
    </citation>
    <scope>NUCLEOTIDE SEQUENCE [LARGE SCALE GENOMIC DNA]</scope>
</reference>